<gene>
    <name evidence="2" type="ORF">PEVE_00015462</name>
</gene>
<evidence type="ECO:0000259" key="1">
    <source>
        <dbReference type="Pfam" id="PF26579"/>
    </source>
</evidence>
<feature type="domain" description="CFAP47-like immunoglobulin-like" evidence="1">
    <location>
        <begin position="5"/>
        <end position="130"/>
    </location>
</feature>
<evidence type="ECO:0000313" key="2">
    <source>
        <dbReference type="EMBL" id="CAH3184457.1"/>
    </source>
</evidence>
<dbReference type="Pfam" id="PF26579">
    <property type="entry name" value="Ig_CFAP47"/>
    <property type="match status" value="1"/>
</dbReference>
<dbReference type="EMBL" id="CALNXI010002194">
    <property type="protein sequence ID" value="CAH3184457.1"/>
    <property type="molecule type" value="Genomic_DNA"/>
</dbReference>
<name>A0ABN8RYA1_9CNID</name>
<accession>A0ABN8RYA1</accession>
<evidence type="ECO:0000313" key="3">
    <source>
        <dbReference type="Proteomes" id="UP001159427"/>
    </source>
</evidence>
<reference evidence="2 3" key="1">
    <citation type="submission" date="2022-05" db="EMBL/GenBank/DDBJ databases">
        <authorList>
            <consortium name="Genoscope - CEA"/>
            <person name="William W."/>
        </authorList>
    </citation>
    <scope>NUCLEOTIDE SEQUENCE [LARGE SCALE GENOMIC DNA]</scope>
</reference>
<dbReference type="InterPro" id="IPR058952">
    <property type="entry name" value="Ig_CFAP47"/>
</dbReference>
<comment type="caution">
    <text evidence="2">The sequence shown here is derived from an EMBL/GenBank/DDBJ whole genome shotgun (WGS) entry which is preliminary data.</text>
</comment>
<dbReference type="PANTHER" id="PTHR45912:SF3">
    <property type="entry name" value="CILIA- AND FLAGELLA-ASSOCIATED PROTEIN 47"/>
    <property type="match status" value="1"/>
</dbReference>
<keyword evidence="3" id="KW-1185">Reference proteome</keyword>
<dbReference type="PANTHER" id="PTHR45912">
    <property type="entry name" value="CILIA- AND FLAGELLA-ASSOCIATED PROTEIN 47"/>
    <property type="match status" value="1"/>
</dbReference>
<protein>
    <recommendedName>
        <fullName evidence="1">CFAP47-like immunoglobulin-like domain-containing protein</fullName>
    </recommendedName>
</protein>
<dbReference type="Proteomes" id="UP001159427">
    <property type="component" value="Unassembled WGS sequence"/>
</dbReference>
<proteinExistence type="predicted"/>
<sequence length="278" mass="30803">MRNAQRVEVTLTGLAPNTAGSGLGRYPSITPINLLGRHVPGEMEYGVDYLNEPEEFRYELIFEDAESQSCLERSLGVSLLRKMKNQVSGVVILVFTFLFSPSNPFSHQTQLMIAAASGGVWRFPILVLATEPEVDDVITIESVGLNKESVVGFRMNSQMRHTLLFEAFFAPSSDPDFTVTPAYGELPPSGTERTLIKVAYKPQIYGKTHKAKLVVQTSDMQWTYDILGTTADYNPPNARARITSTSANSARRTVKQKKNYVLENLKLQSTAVSSPYKG</sequence>
<organism evidence="2 3">
    <name type="scientific">Porites evermanni</name>
    <dbReference type="NCBI Taxonomy" id="104178"/>
    <lineage>
        <taxon>Eukaryota</taxon>
        <taxon>Metazoa</taxon>
        <taxon>Cnidaria</taxon>
        <taxon>Anthozoa</taxon>
        <taxon>Hexacorallia</taxon>
        <taxon>Scleractinia</taxon>
        <taxon>Fungiina</taxon>
        <taxon>Poritidae</taxon>
        <taxon>Porites</taxon>
    </lineage>
</organism>